<dbReference type="InterPro" id="IPR000073">
    <property type="entry name" value="AB_hydrolase_1"/>
</dbReference>
<dbReference type="Proteomes" id="UP000467385">
    <property type="component" value="Chromosome"/>
</dbReference>
<dbReference type="RefSeq" id="WP_232079395.1">
    <property type="nucleotide sequence ID" value="NZ_AP022613.1"/>
</dbReference>
<feature type="domain" description="AB hydrolase-1" evidence="1">
    <location>
        <begin position="11"/>
        <end position="240"/>
    </location>
</feature>
<accession>A0A7I7YKY0</accession>
<evidence type="ECO:0000313" key="2">
    <source>
        <dbReference type="EMBL" id="BBZ41511.1"/>
    </source>
</evidence>
<dbReference type="GO" id="GO:0003824">
    <property type="term" value="F:catalytic activity"/>
    <property type="evidence" value="ECO:0007669"/>
    <property type="project" value="UniProtKB-ARBA"/>
</dbReference>
<dbReference type="EMBL" id="AP022613">
    <property type="protein sequence ID" value="BBZ41511.1"/>
    <property type="molecule type" value="Genomic_DNA"/>
</dbReference>
<gene>
    <name evidence="2" type="ORF">MCNS_45740</name>
</gene>
<dbReference type="Pfam" id="PF12697">
    <property type="entry name" value="Abhydrolase_6"/>
    <property type="match status" value="1"/>
</dbReference>
<evidence type="ECO:0000313" key="3">
    <source>
        <dbReference type="Proteomes" id="UP000467385"/>
    </source>
</evidence>
<protein>
    <recommendedName>
        <fullName evidence="1">AB hydrolase-1 domain-containing protein</fullName>
    </recommendedName>
</protein>
<evidence type="ECO:0000259" key="1">
    <source>
        <dbReference type="Pfam" id="PF12697"/>
    </source>
</evidence>
<dbReference type="AlphaFoldDB" id="A0A7I7YKY0"/>
<name>A0A7I7YKY0_9MYCO</name>
<dbReference type="InterPro" id="IPR029058">
    <property type="entry name" value="AB_hydrolase_fold"/>
</dbReference>
<organism evidence="2 3">
    <name type="scientific">Mycobacterium conspicuum</name>
    <dbReference type="NCBI Taxonomy" id="44010"/>
    <lineage>
        <taxon>Bacteria</taxon>
        <taxon>Bacillati</taxon>
        <taxon>Actinomycetota</taxon>
        <taxon>Actinomycetes</taxon>
        <taxon>Mycobacteriales</taxon>
        <taxon>Mycobacteriaceae</taxon>
        <taxon>Mycobacterium</taxon>
    </lineage>
</organism>
<dbReference type="Gene3D" id="3.40.50.1820">
    <property type="entry name" value="alpha/beta hydrolase"/>
    <property type="match status" value="1"/>
</dbReference>
<sequence length="254" mass="27374">MIDRATVLPGLVLVHGGAHAADCWELVVAELAQLAPELPVVAVDLPGRAARPADLSDVRICDWVDSVVTDVDDAGLGDVLVVGHSLAGVTVPGVVSKLGADRVREMILVAAFVPPQGKSVIKTLRGPLAPLSRAGVSIGRSFPMPPAAARLAFCNGMSREQRKLTLSRLYPESLNVIVEPVDRRDMPEAVPRTWIMTLSDRALSVRRQRQYIDALGGVATLICVDSCHDVMISKPKWLARVLLERCRLRSSASR</sequence>
<proteinExistence type="predicted"/>
<dbReference type="PANTHER" id="PTHR37017:SF11">
    <property type="entry name" value="ESTERASE_LIPASE_THIOESTERASE DOMAIN-CONTAINING PROTEIN"/>
    <property type="match status" value="1"/>
</dbReference>
<dbReference type="PANTHER" id="PTHR37017">
    <property type="entry name" value="AB HYDROLASE-1 DOMAIN-CONTAINING PROTEIN-RELATED"/>
    <property type="match status" value="1"/>
</dbReference>
<dbReference type="InterPro" id="IPR052897">
    <property type="entry name" value="Sec-Metab_Biosynth_Hydrolase"/>
</dbReference>
<dbReference type="SUPFAM" id="SSF53474">
    <property type="entry name" value="alpha/beta-Hydrolases"/>
    <property type="match status" value="1"/>
</dbReference>
<keyword evidence="3" id="KW-1185">Reference proteome</keyword>
<reference evidence="2 3" key="1">
    <citation type="journal article" date="2019" name="Emerg. Microbes Infect.">
        <title>Comprehensive subspecies identification of 175 nontuberculous mycobacteria species based on 7547 genomic profiles.</title>
        <authorList>
            <person name="Matsumoto Y."/>
            <person name="Kinjo T."/>
            <person name="Motooka D."/>
            <person name="Nabeya D."/>
            <person name="Jung N."/>
            <person name="Uechi K."/>
            <person name="Horii T."/>
            <person name="Iida T."/>
            <person name="Fujita J."/>
            <person name="Nakamura S."/>
        </authorList>
    </citation>
    <scope>NUCLEOTIDE SEQUENCE [LARGE SCALE GENOMIC DNA]</scope>
    <source>
        <strain evidence="2 3">JCM 14738</strain>
    </source>
</reference>